<keyword evidence="3" id="KW-1185">Reference proteome</keyword>
<dbReference type="EMBL" id="CALSGD010001393">
    <property type="protein sequence ID" value="CAH6787038.1"/>
    <property type="molecule type" value="Genomic_DNA"/>
</dbReference>
<name>A0AAU9Z5E1_PHORO</name>
<protein>
    <submittedName>
        <fullName evidence="2">A230072I06Rik protein</fullName>
    </submittedName>
</protein>
<sequence length="92" mass="10007">MELGVGEVHVSASSSPVLDSPEEGMVSCLSSEKHHGARTFPVRGTWKDYLLSGTFQPSATEKQALRQEMSLNMSPGFGIVPFSCQDPILRQL</sequence>
<gene>
    <name evidence="2" type="primary">A230072I06Rik</name>
    <name evidence="2" type="ORF">PHOROB_LOCUS4980</name>
</gene>
<feature type="region of interest" description="Disordered" evidence="1">
    <location>
        <begin position="1"/>
        <end position="25"/>
    </location>
</feature>
<proteinExistence type="predicted"/>
<accession>A0AAU9Z5E1</accession>
<dbReference type="Proteomes" id="UP001152836">
    <property type="component" value="Unassembled WGS sequence"/>
</dbReference>
<organism evidence="2 3">
    <name type="scientific">Phodopus roborovskii</name>
    <name type="common">Roborovski's desert hamster</name>
    <name type="synonym">Cricetulus roborovskii</name>
    <dbReference type="NCBI Taxonomy" id="109678"/>
    <lineage>
        <taxon>Eukaryota</taxon>
        <taxon>Metazoa</taxon>
        <taxon>Chordata</taxon>
        <taxon>Craniata</taxon>
        <taxon>Vertebrata</taxon>
        <taxon>Euteleostomi</taxon>
        <taxon>Mammalia</taxon>
        <taxon>Eutheria</taxon>
        <taxon>Euarchontoglires</taxon>
        <taxon>Glires</taxon>
        <taxon>Rodentia</taxon>
        <taxon>Myomorpha</taxon>
        <taxon>Muroidea</taxon>
        <taxon>Cricetidae</taxon>
        <taxon>Cricetinae</taxon>
        <taxon>Phodopus</taxon>
    </lineage>
</organism>
<comment type="caution">
    <text evidence="2">The sequence shown here is derived from an EMBL/GenBank/DDBJ whole genome shotgun (WGS) entry which is preliminary data.</text>
</comment>
<evidence type="ECO:0000256" key="1">
    <source>
        <dbReference type="SAM" id="MobiDB-lite"/>
    </source>
</evidence>
<dbReference type="AlphaFoldDB" id="A0AAU9Z5E1"/>
<reference evidence="2" key="1">
    <citation type="submission" date="2022-06" db="EMBL/GenBank/DDBJ databases">
        <authorList>
            <person name="Andreotti S."/>
            <person name="Wyler E."/>
        </authorList>
    </citation>
    <scope>NUCLEOTIDE SEQUENCE</scope>
</reference>
<evidence type="ECO:0000313" key="3">
    <source>
        <dbReference type="Proteomes" id="UP001152836"/>
    </source>
</evidence>
<evidence type="ECO:0000313" key="2">
    <source>
        <dbReference type="EMBL" id="CAH6787038.1"/>
    </source>
</evidence>